<evidence type="ECO:0000256" key="3">
    <source>
        <dbReference type="ARBA" id="ARBA00022490"/>
    </source>
</evidence>
<gene>
    <name evidence="13" type="ORF">D7294_03895</name>
</gene>
<dbReference type="Gene3D" id="3.30.450.40">
    <property type="match status" value="1"/>
</dbReference>
<comment type="cofactor">
    <cofactor evidence="2">
        <name>heme</name>
        <dbReference type="ChEBI" id="CHEBI:30413"/>
    </cofactor>
</comment>
<evidence type="ECO:0000256" key="8">
    <source>
        <dbReference type="ARBA" id="ARBA00022801"/>
    </source>
</evidence>
<dbReference type="Proteomes" id="UP000272474">
    <property type="component" value="Unassembled WGS sequence"/>
</dbReference>
<dbReference type="InterPro" id="IPR001932">
    <property type="entry name" value="PPM-type_phosphatase-like_dom"/>
</dbReference>
<dbReference type="FunFam" id="3.30.450.40:FF:000052">
    <property type="entry name" value="Oxygen sensor histidine kinase response regulator DevS/DosS"/>
    <property type="match status" value="1"/>
</dbReference>
<feature type="domain" description="PPM-type phosphatase" evidence="12">
    <location>
        <begin position="183"/>
        <end position="403"/>
    </location>
</feature>
<accession>A0A3A9ZCZ5</accession>
<keyword evidence="8" id="KW-0378">Hydrolase</keyword>
<dbReference type="GO" id="GO:0070026">
    <property type="term" value="F:nitric oxide binding"/>
    <property type="evidence" value="ECO:0007669"/>
    <property type="project" value="UniProtKB-ARBA"/>
</dbReference>
<dbReference type="Pfam" id="PF07228">
    <property type="entry name" value="SpoIIE"/>
    <property type="match status" value="1"/>
</dbReference>
<keyword evidence="7" id="KW-0418">Kinase</keyword>
<dbReference type="SMART" id="SM00065">
    <property type="entry name" value="GAF"/>
    <property type="match status" value="1"/>
</dbReference>
<evidence type="ECO:0000313" key="13">
    <source>
        <dbReference type="EMBL" id="RKN45955.1"/>
    </source>
</evidence>
<dbReference type="GO" id="GO:0005524">
    <property type="term" value="F:ATP binding"/>
    <property type="evidence" value="ECO:0007669"/>
    <property type="project" value="UniProtKB-ARBA"/>
</dbReference>
<keyword evidence="14" id="KW-1185">Reference proteome</keyword>
<reference evidence="13 14" key="1">
    <citation type="journal article" date="2014" name="Int. J. Syst. Evol. Microbiol.">
        <title>Streptomyces hoynatensis sp. nov., isolated from deep marine sediment.</title>
        <authorList>
            <person name="Veyisoglu A."/>
            <person name="Sahin N."/>
        </authorList>
    </citation>
    <scope>NUCLEOTIDE SEQUENCE [LARGE SCALE GENOMIC DNA]</scope>
    <source>
        <strain evidence="13 14">KCTC 29097</strain>
    </source>
</reference>
<dbReference type="Pfam" id="PF13185">
    <property type="entry name" value="GAF_2"/>
    <property type="match status" value="1"/>
</dbReference>
<proteinExistence type="predicted"/>
<feature type="domain" description="GAF" evidence="11">
    <location>
        <begin position="16"/>
        <end position="166"/>
    </location>
</feature>
<dbReference type="AlphaFoldDB" id="A0A3A9ZCZ5"/>
<evidence type="ECO:0000256" key="2">
    <source>
        <dbReference type="ARBA" id="ARBA00001971"/>
    </source>
</evidence>
<keyword evidence="10" id="KW-0408">Iron</keyword>
<evidence type="ECO:0000259" key="11">
    <source>
        <dbReference type="SMART" id="SM00065"/>
    </source>
</evidence>
<keyword evidence="4" id="KW-0597">Phosphoprotein</keyword>
<evidence type="ECO:0000256" key="5">
    <source>
        <dbReference type="ARBA" id="ARBA00022679"/>
    </source>
</evidence>
<keyword evidence="3" id="KW-0963">Cytoplasm</keyword>
<evidence type="ECO:0000256" key="4">
    <source>
        <dbReference type="ARBA" id="ARBA00022553"/>
    </source>
</evidence>
<evidence type="ECO:0000256" key="10">
    <source>
        <dbReference type="ARBA" id="ARBA00023004"/>
    </source>
</evidence>
<name>A0A3A9ZCZ5_9ACTN</name>
<dbReference type="OrthoDB" id="118142at2"/>
<organism evidence="13 14">
    <name type="scientific">Streptomyces hoynatensis</name>
    <dbReference type="NCBI Taxonomy" id="1141874"/>
    <lineage>
        <taxon>Bacteria</taxon>
        <taxon>Bacillati</taxon>
        <taxon>Actinomycetota</taxon>
        <taxon>Actinomycetes</taxon>
        <taxon>Kitasatosporales</taxon>
        <taxon>Streptomycetaceae</taxon>
        <taxon>Streptomyces</taxon>
    </lineage>
</organism>
<dbReference type="InterPro" id="IPR036457">
    <property type="entry name" value="PPM-type-like_dom_sf"/>
</dbReference>
<keyword evidence="6" id="KW-0479">Metal-binding</keyword>
<dbReference type="GO" id="GO:0000287">
    <property type="term" value="F:magnesium ion binding"/>
    <property type="evidence" value="ECO:0007669"/>
    <property type="project" value="UniProtKB-ARBA"/>
</dbReference>
<dbReference type="GO" id="GO:0019825">
    <property type="term" value="F:oxygen binding"/>
    <property type="evidence" value="ECO:0007669"/>
    <property type="project" value="UniProtKB-ARBA"/>
</dbReference>
<sequence length="410" mass="44299">MQGLLRAVLAISRELKLPVVLRNIIVTAMELVGARYGALGVLDEKGEGLAEFIPVGLNDEEYQDLSGVELPHGRGLLGSLIRHPEPLRVDDIPSHPDSVGFPPRHMPLRTLLGVAISVRGRVYGNLYLSERQDGRPFDEEDETIVKALAGAAGIAVENARLLERERRNAEWFQRMLLPTLPDLSPFGAAAVYRPAQGREARQGHVGGDWYDAVPLPGGAVGLVIGDVIGHDLLSAAVMSELRNMLRALLFAYREPPSAVLTELDRAMAVLTEAPLTTATLALVQPAEDGWLLRWSSAGHPPPLVLPAGGEPFYPRTDPGVPLGVNHHVARPDQQLRLSAGTSLLLFTDGLVEHHQRPLDAGLSRLASLAAAHADDDLDALCRTLAEQRPSDGHDDLALVSLRLPHHPQPA</sequence>
<evidence type="ECO:0000256" key="9">
    <source>
        <dbReference type="ARBA" id="ARBA00022842"/>
    </source>
</evidence>
<dbReference type="SUPFAM" id="SSF81606">
    <property type="entry name" value="PP2C-like"/>
    <property type="match status" value="1"/>
</dbReference>
<evidence type="ECO:0000256" key="7">
    <source>
        <dbReference type="ARBA" id="ARBA00022777"/>
    </source>
</evidence>
<dbReference type="GO" id="GO:0020037">
    <property type="term" value="F:heme binding"/>
    <property type="evidence" value="ECO:0007669"/>
    <property type="project" value="UniProtKB-ARBA"/>
</dbReference>
<dbReference type="GO" id="GO:0019826">
    <property type="term" value="F:oxygen sensor activity"/>
    <property type="evidence" value="ECO:0007669"/>
    <property type="project" value="UniProtKB-ARBA"/>
</dbReference>
<protein>
    <submittedName>
        <fullName evidence="13">GAF domain-containing protein</fullName>
    </submittedName>
</protein>
<dbReference type="Gene3D" id="3.60.40.10">
    <property type="entry name" value="PPM-type phosphatase domain"/>
    <property type="match status" value="1"/>
</dbReference>
<dbReference type="PANTHER" id="PTHR43156:SF2">
    <property type="entry name" value="STAGE II SPORULATION PROTEIN E"/>
    <property type="match status" value="1"/>
</dbReference>
<dbReference type="GO" id="GO:0000155">
    <property type="term" value="F:phosphorelay sensor kinase activity"/>
    <property type="evidence" value="ECO:0007669"/>
    <property type="project" value="UniProtKB-ARBA"/>
</dbReference>
<dbReference type="InterPro" id="IPR052016">
    <property type="entry name" value="Bact_Sigma-Reg"/>
</dbReference>
<dbReference type="SUPFAM" id="SSF55781">
    <property type="entry name" value="GAF domain-like"/>
    <property type="match status" value="1"/>
</dbReference>
<dbReference type="InterPro" id="IPR003018">
    <property type="entry name" value="GAF"/>
</dbReference>
<comment type="caution">
    <text evidence="13">The sequence shown here is derived from an EMBL/GenBank/DDBJ whole genome shotgun (WGS) entry which is preliminary data.</text>
</comment>
<dbReference type="GO" id="GO:0070483">
    <property type="term" value="P:detection of hypoxia"/>
    <property type="evidence" value="ECO:0007669"/>
    <property type="project" value="UniProtKB-ARBA"/>
</dbReference>
<dbReference type="InterPro" id="IPR029016">
    <property type="entry name" value="GAF-like_dom_sf"/>
</dbReference>
<dbReference type="GO" id="GO:0016791">
    <property type="term" value="F:phosphatase activity"/>
    <property type="evidence" value="ECO:0007669"/>
    <property type="project" value="TreeGrafter"/>
</dbReference>
<evidence type="ECO:0000256" key="1">
    <source>
        <dbReference type="ARBA" id="ARBA00001946"/>
    </source>
</evidence>
<evidence type="ECO:0000256" key="6">
    <source>
        <dbReference type="ARBA" id="ARBA00022723"/>
    </source>
</evidence>
<comment type="cofactor">
    <cofactor evidence="1">
        <name>Mg(2+)</name>
        <dbReference type="ChEBI" id="CHEBI:18420"/>
    </cofactor>
</comment>
<keyword evidence="5" id="KW-0808">Transferase</keyword>
<dbReference type="EMBL" id="RBAL01000002">
    <property type="protein sequence ID" value="RKN45955.1"/>
    <property type="molecule type" value="Genomic_DNA"/>
</dbReference>
<evidence type="ECO:0000313" key="14">
    <source>
        <dbReference type="Proteomes" id="UP000272474"/>
    </source>
</evidence>
<dbReference type="SMART" id="SM00331">
    <property type="entry name" value="PP2C_SIG"/>
    <property type="match status" value="1"/>
</dbReference>
<keyword evidence="9" id="KW-0460">Magnesium</keyword>
<dbReference type="PANTHER" id="PTHR43156">
    <property type="entry name" value="STAGE II SPORULATION PROTEIN E-RELATED"/>
    <property type="match status" value="1"/>
</dbReference>
<dbReference type="GO" id="GO:0070025">
    <property type="term" value="F:carbon monoxide binding"/>
    <property type="evidence" value="ECO:0007669"/>
    <property type="project" value="UniProtKB-ARBA"/>
</dbReference>
<evidence type="ECO:0000259" key="12">
    <source>
        <dbReference type="SMART" id="SM00331"/>
    </source>
</evidence>